<evidence type="ECO:0000256" key="3">
    <source>
        <dbReference type="ARBA" id="ARBA00022538"/>
    </source>
</evidence>
<dbReference type="PANTHER" id="PTHR30042:SF2">
    <property type="entry name" value="POTASSIUM-TRANSPORTING ATPASE KDPC SUBUNIT"/>
    <property type="match status" value="1"/>
</dbReference>
<evidence type="ECO:0000256" key="12">
    <source>
        <dbReference type="SAM" id="MobiDB-lite"/>
    </source>
</evidence>
<evidence type="ECO:0000256" key="2">
    <source>
        <dbReference type="ARBA" id="ARBA00022475"/>
    </source>
</evidence>
<keyword evidence="9 11" id="KW-0406">Ion transport</keyword>
<accession>A0A5D0XRB8</accession>
<keyword evidence="5 11" id="KW-0547">Nucleotide-binding</keyword>
<evidence type="ECO:0000256" key="9">
    <source>
        <dbReference type="ARBA" id="ARBA00023065"/>
    </source>
</evidence>
<dbReference type="AlphaFoldDB" id="A0A5D0XRB8"/>
<feature type="region of interest" description="Disordered" evidence="12">
    <location>
        <begin position="84"/>
        <end position="103"/>
    </location>
</feature>
<evidence type="ECO:0000256" key="1">
    <source>
        <dbReference type="ARBA" id="ARBA00022448"/>
    </source>
</evidence>
<evidence type="ECO:0000313" key="14">
    <source>
        <dbReference type="Proteomes" id="UP000323410"/>
    </source>
</evidence>
<keyword evidence="3 11" id="KW-0633">Potassium transport</keyword>
<dbReference type="NCBIfam" id="TIGR00681">
    <property type="entry name" value="kdpC"/>
    <property type="match status" value="1"/>
</dbReference>
<comment type="similarity">
    <text evidence="11">Belongs to the KdpC family.</text>
</comment>
<protein>
    <recommendedName>
        <fullName evidence="11">Potassium-transporting ATPase KdpC subunit</fullName>
    </recommendedName>
    <alternativeName>
        <fullName evidence="11">ATP phosphohydrolase [potassium-transporting] C chain</fullName>
    </alternativeName>
    <alternativeName>
        <fullName evidence="11">Potassium-binding and translocating subunit C</fullName>
    </alternativeName>
    <alternativeName>
        <fullName evidence="11">Potassium-translocating ATPase C chain</fullName>
    </alternativeName>
</protein>
<proteinExistence type="inferred from homology"/>
<keyword evidence="8 11" id="KW-1133">Transmembrane helix</keyword>
<dbReference type="HAMAP" id="MF_00276">
    <property type="entry name" value="KdpC"/>
    <property type="match status" value="1"/>
</dbReference>
<dbReference type="Pfam" id="PF02669">
    <property type="entry name" value="KdpC"/>
    <property type="match status" value="1"/>
</dbReference>
<evidence type="ECO:0000313" key="13">
    <source>
        <dbReference type="EMBL" id="TYC98381.1"/>
    </source>
</evidence>
<evidence type="ECO:0000256" key="8">
    <source>
        <dbReference type="ARBA" id="ARBA00022989"/>
    </source>
</evidence>
<keyword evidence="14" id="KW-1185">Reference proteome</keyword>
<evidence type="ECO:0000256" key="4">
    <source>
        <dbReference type="ARBA" id="ARBA00022692"/>
    </source>
</evidence>
<gene>
    <name evidence="11 13" type="primary">kdpC</name>
    <name evidence="13" type="ORF">FQ377_10780</name>
</gene>
<comment type="function">
    <text evidence="11">Part of the high-affinity ATP-driven potassium transport (or Kdp) system, which catalyzes the hydrolysis of ATP coupled with the electrogenic transport of potassium into the cytoplasm. This subunit acts as a catalytic chaperone that increases the ATP-binding affinity of the ATP-hydrolyzing subunit KdpB by the formation of a transient KdpB/KdpC/ATP ternary complex.</text>
</comment>
<evidence type="ECO:0000256" key="11">
    <source>
        <dbReference type="HAMAP-Rule" id="MF_00276"/>
    </source>
</evidence>
<comment type="subcellular location">
    <subcellularLocation>
        <location evidence="11">Cell membrane</location>
        <topology evidence="11">Single-pass membrane protein</topology>
    </subcellularLocation>
</comment>
<dbReference type="RefSeq" id="WP_148601279.1">
    <property type="nucleotide sequence ID" value="NZ_VSLD01000005.1"/>
</dbReference>
<dbReference type="EMBL" id="VSLD01000005">
    <property type="protein sequence ID" value="TYC98381.1"/>
    <property type="molecule type" value="Genomic_DNA"/>
</dbReference>
<keyword evidence="2 11" id="KW-1003">Cell membrane</keyword>
<organism evidence="13 14">
    <name type="scientific">Arthrobacter echini</name>
    <dbReference type="NCBI Taxonomy" id="1529066"/>
    <lineage>
        <taxon>Bacteria</taxon>
        <taxon>Bacillati</taxon>
        <taxon>Actinomycetota</taxon>
        <taxon>Actinomycetes</taxon>
        <taxon>Micrococcales</taxon>
        <taxon>Micrococcaceae</taxon>
        <taxon>Arthrobacter</taxon>
    </lineage>
</organism>
<dbReference type="GO" id="GO:0005524">
    <property type="term" value="F:ATP binding"/>
    <property type="evidence" value="ECO:0007669"/>
    <property type="project" value="UniProtKB-UniRule"/>
</dbReference>
<keyword evidence="6 11" id="KW-0067">ATP-binding</keyword>
<evidence type="ECO:0000256" key="10">
    <source>
        <dbReference type="ARBA" id="ARBA00023136"/>
    </source>
</evidence>
<comment type="subunit">
    <text evidence="11">The system is composed of three essential subunits: KdpA, KdpB and KdpC.</text>
</comment>
<name>A0A5D0XRB8_9MICC</name>
<evidence type="ECO:0000256" key="5">
    <source>
        <dbReference type="ARBA" id="ARBA00022741"/>
    </source>
</evidence>
<dbReference type="PANTHER" id="PTHR30042">
    <property type="entry name" value="POTASSIUM-TRANSPORTING ATPASE C CHAIN"/>
    <property type="match status" value="1"/>
</dbReference>
<dbReference type="Proteomes" id="UP000323410">
    <property type="component" value="Unassembled WGS sequence"/>
</dbReference>
<comment type="caution">
    <text evidence="13">The sequence shown here is derived from an EMBL/GenBank/DDBJ whole genome shotgun (WGS) entry which is preliminary data.</text>
</comment>
<dbReference type="GO" id="GO:0005886">
    <property type="term" value="C:plasma membrane"/>
    <property type="evidence" value="ECO:0007669"/>
    <property type="project" value="UniProtKB-SubCell"/>
</dbReference>
<reference evidence="13 14" key="1">
    <citation type="submission" date="2019-08" db="EMBL/GenBank/DDBJ databases">
        <title>Genone of Arthrobacter echini P9.</title>
        <authorList>
            <person name="Bowman J.P."/>
        </authorList>
    </citation>
    <scope>NUCLEOTIDE SEQUENCE [LARGE SCALE GENOMIC DNA]</scope>
    <source>
        <strain evidence="13 14">P9</strain>
    </source>
</reference>
<dbReference type="PIRSF" id="PIRSF001296">
    <property type="entry name" value="K_ATPase_KdpC"/>
    <property type="match status" value="1"/>
</dbReference>
<keyword evidence="4 11" id="KW-0812">Transmembrane</keyword>
<sequence>MSSSRNTVRQLSTAVRVLVVLTLLLGVAYPLAITSLAQVAMKDRADGQIIVLNGVDVGSALIGQDFTDDAGEALPEWFQSRPSAAGTGYDGASSGGSNLGPENPDLLAAIDDRRAPIAQLEGVDPSAIPADALTASASGLDPHISPDYALLQAPRIAAERGLEEGDVEALVEANTQGPDLGYLGESTVNVLKLNIALAQLDT</sequence>
<dbReference type="InterPro" id="IPR003820">
    <property type="entry name" value="KdpC"/>
</dbReference>
<evidence type="ECO:0000256" key="6">
    <source>
        <dbReference type="ARBA" id="ARBA00022840"/>
    </source>
</evidence>
<dbReference type="OrthoDB" id="9788285at2"/>
<dbReference type="NCBIfam" id="NF001454">
    <property type="entry name" value="PRK00315.1"/>
    <property type="match status" value="1"/>
</dbReference>
<evidence type="ECO:0000256" key="7">
    <source>
        <dbReference type="ARBA" id="ARBA00022958"/>
    </source>
</evidence>
<keyword evidence="10 11" id="KW-0472">Membrane</keyword>
<keyword evidence="1 11" id="KW-0813">Transport</keyword>
<dbReference type="GO" id="GO:0008556">
    <property type="term" value="F:P-type potassium transmembrane transporter activity"/>
    <property type="evidence" value="ECO:0007669"/>
    <property type="project" value="InterPro"/>
</dbReference>
<keyword evidence="7 11" id="KW-0630">Potassium</keyword>